<dbReference type="KEGG" id="fli:Fleli_1118"/>
<accession>I4AHX1</accession>
<keyword evidence="2" id="KW-1185">Reference proteome</keyword>
<dbReference type="PROSITE" id="PS51257">
    <property type="entry name" value="PROKAR_LIPOPROTEIN"/>
    <property type="match status" value="1"/>
</dbReference>
<dbReference type="HOGENOM" id="CLU_2381918_0_0_10"/>
<organism evidence="1 2">
    <name type="scientific">Bernardetia litoralis (strain ATCC 23117 / DSM 6794 / NBRC 15988 / NCIMB 1366 / Fx l1 / Sio-4)</name>
    <name type="common">Flexibacter litoralis</name>
    <dbReference type="NCBI Taxonomy" id="880071"/>
    <lineage>
        <taxon>Bacteria</taxon>
        <taxon>Pseudomonadati</taxon>
        <taxon>Bacteroidota</taxon>
        <taxon>Cytophagia</taxon>
        <taxon>Cytophagales</taxon>
        <taxon>Bernardetiaceae</taxon>
        <taxon>Bernardetia</taxon>
    </lineage>
</organism>
<reference evidence="2" key="1">
    <citation type="submission" date="2012-06" db="EMBL/GenBank/DDBJ databases">
        <title>The complete genome of Flexibacter litoralis DSM 6794.</title>
        <authorList>
            <person name="Lucas S."/>
            <person name="Copeland A."/>
            <person name="Lapidus A."/>
            <person name="Glavina del Rio T."/>
            <person name="Dalin E."/>
            <person name="Tice H."/>
            <person name="Bruce D."/>
            <person name="Goodwin L."/>
            <person name="Pitluck S."/>
            <person name="Peters L."/>
            <person name="Ovchinnikova G."/>
            <person name="Lu M."/>
            <person name="Kyrpides N."/>
            <person name="Mavromatis K."/>
            <person name="Ivanova N."/>
            <person name="Brettin T."/>
            <person name="Detter J.C."/>
            <person name="Han C."/>
            <person name="Larimer F."/>
            <person name="Land M."/>
            <person name="Hauser L."/>
            <person name="Markowitz V."/>
            <person name="Cheng J.-F."/>
            <person name="Hugenholtz P."/>
            <person name="Woyke T."/>
            <person name="Wu D."/>
            <person name="Spring S."/>
            <person name="Lang E."/>
            <person name="Kopitz M."/>
            <person name="Brambilla E."/>
            <person name="Klenk H.-P."/>
            <person name="Eisen J.A."/>
        </authorList>
    </citation>
    <scope>NUCLEOTIDE SEQUENCE [LARGE SCALE GENOMIC DNA]</scope>
    <source>
        <strain evidence="2">ATCC 23117 / DSM 6794 / NBRC 15988 / NCIMB 1366 / Sio-4</strain>
    </source>
</reference>
<evidence type="ECO:0008006" key="3">
    <source>
        <dbReference type="Google" id="ProtNLM"/>
    </source>
</evidence>
<dbReference type="EMBL" id="CP003345">
    <property type="protein sequence ID" value="AFM03556.1"/>
    <property type="molecule type" value="Genomic_DNA"/>
</dbReference>
<evidence type="ECO:0000313" key="1">
    <source>
        <dbReference type="EMBL" id="AFM03556.1"/>
    </source>
</evidence>
<dbReference type="RefSeq" id="WP_014797013.1">
    <property type="nucleotide sequence ID" value="NC_018018.1"/>
</dbReference>
<evidence type="ECO:0000313" key="2">
    <source>
        <dbReference type="Proteomes" id="UP000006054"/>
    </source>
</evidence>
<gene>
    <name evidence="1" type="ordered locus">Fleli_1118</name>
</gene>
<dbReference type="Proteomes" id="UP000006054">
    <property type="component" value="Chromosome"/>
</dbReference>
<name>I4AHX1_BERLS</name>
<protein>
    <recommendedName>
        <fullName evidence="3">Lipoprotein</fullName>
    </recommendedName>
</protein>
<sequence length="94" mass="9912" precursor="true">MKLIKDFSRIALIAVFACSFALTSCKDDAEDNAADCVELAQKMTDAAKAYSEDPSSTEKCSAYRAALVEYMAGVEDCGGDGASLQTALDALPCE</sequence>
<dbReference type="AlphaFoldDB" id="I4AHX1"/>
<dbReference type="OrthoDB" id="1161488at2"/>
<proteinExistence type="predicted"/>